<feature type="region of interest" description="Disordered" evidence="1">
    <location>
        <begin position="107"/>
        <end position="132"/>
    </location>
</feature>
<dbReference type="AlphaFoldDB" id="W1P6J5"/>
<gene>
    <name evidence="2" type="ORF">AMTR_s00087p00169870</name>
</gene>
<proteinExistence type="predicted"/>
<keyword evidence="3" id="KW-1185">Reference proteome</keyword>
<dbReference type="PANTHER" id="PTHR33385:SF4">
    <property type="entry name" value="PROTEIN XRI1"/>
    <property type="match status" value="1"/>
</dbReference>
<dbReference type="Gramene" id="ERN02605">
    <property type="protein sequence ID" value="ERN02605"/>
    <property type="gene ID" value="AMTR_s00087p00169870"/>
</dbReference>
<dbReference type="EMBL" id="KI394524">
    <property type="protein sequence ID" value="ERN02605.1"/>
    <property type="molecule type" value="Genomic_DNA"/>
</dbReference>
<dbReference type="GO" id="GO:0007140">
    <property type="term" value="P:male meiotic nuclear division"/>
    <property type="evidence" value="ECO:0007669"/>
    <property type="project" value="InterPro"/>
</dbReference>
<evidence type="ECO:0000256" key="1">
    <source>
        <dbReference type="SAM" id="MobiDB-lite"/>
    </source>
</evidence>
<dbReference type="GO" id="GO:0007143">
    <property type="term" value="P:female meiotic nuclear division"/>
    <property type="evidence" value="ECO:0007669"/>
    <property type="project" value="InterPro"/>
</dbReference>
<evidence type="ECO:0008006" key="4">
    <source>
        <dbReference type="Google" id="ProtNLM"/>
    </source>
</evidence>
<name>W1P6J5_AMBTC</name>
<reference evidence="3" key="1">
    <citation type="journal article" date="2013" name="Science">
        <title>The Amborella genome and the evolution of flowering plants.</title>
        <authorList>
            <consortium name="Amborella Genome Project"/>
        </authorList>
    </citation>
    <scope>NUCLEOTIDE SEQUENCE [LARGE SCALE GENOMIC DNA]</scope>
</reference>
<accession>W1P6J5</accession>
<dbReference type="HOGENOM" id="CLU_061467_0_0_1"/>
<protein>
    <recommendedName>
        <fullName evidence="4">Protein XRI1</fullName>
    </recommendedName>
</protein>
<dbReference type="PANTHER" id="PTHR33385">
    <property type="entry name" value="PROTEIN XRI1"/>
    <property type="match status" value="1"/>
</dbReference>
<dbReference type="KEGG" id="atr:18430721"/>
<dbReference type="Proteomes" id="UP000017836">
    <property type="component" value="Unassembled WGS sequence"/>
</dbReference>
<dbReference type="eggNOG" id="ENOG502QTT2">
    <property type="taxonomic scope" value="Eukaryota"/>
</dbReference>
<organism evidence="2 3">
    <name type="scientific">Amborella trichopoda</name>
    <dbReference type="NCBI Taxonomy" id="13333"/>
    <lineage>
        <taxon>Eukaryota</taxon>
        <taxon>Viridiplantae</taxon>
        <taxon>Streptophyta</taxon>
        <taxon>Embryophyta</taxon>
        <taxon>Tracheophyta</taxon>
        <taxon>Spermatophyta</taxon>
        <taxon>Magnoliopsida</taxon>
        <taxon>Amborellales</taxon>
        <taxon>Amborellaceae</taxon>
        <taxon>Amborella</taxon>
    </lineage>
</organism>
<dbReference type="InterPro" id="IPR039933">
    <property type="entry name" value="XRI1"/>
</dbReference>
<evidence type="ECO:0000313" key="2">
    <source>
        <dbReference type="EMBL" id="ERN02605.1"/>
    </source>
</evidence>
<dbReference type="OMA" id="IDITEFC"/>
<sequence>MSRSPSSLPDYAMDLANASEQWEWEDGGYQLAGDSPFEPMASGLWNGFNPSNEDSLYMFDEATPIKGSTSMEYPVCPDHNQGSLSKGMEVCRESSQSKRRRVLQFNSPEKGHCPDQSSPACVDSKDGENSSMERGVDLHTMEQLGAESYWASSVSEERCNSGCDKMDCSSEGWVTKCFTDSEMQINVDDLNIDGTPEDEIDVSEFCTIPPEMETDTWQEPLPPAPRVIIGKKKILRTPRKLATPVAYPFALIKPCGVQGDVTLKDINQRILTPRQSRLKHMKDDASPSYPTSAFSGKPVVALTKIHTEGGKGSITIMRTKG</sequence>
<evidence type="ECO:0000313" key="3">
    <source>
        <dbReference type="Proteomes" id="UP000017836"/>
    </source>
</evidence>
<dbReference type="OrthoDB" id="1913204at2759"/>
<dbReference type="STRING" id="13333.W1P6J5"/>